<accession>A0A914RH14</accession>
<dbReference type="WBParaSite" id="PEQ_0000579301-mRNA-1">
    <property type="protein sequence ID" value="PEQ_0000579301-mRNA-1"/>
    <property type="gene ID" value="PEQ_0000579301"/>
</dbReference>
<evidence type="ECO:0000313" key="2">
    <source>
        <dbReference type="WBParaSite" id="PEQ_0000579301-mRNA-1"/>
    </source>
</evidence>
<organism evidence="1 2">
    <name type="scientific">Parascaris equorum</name>
    <name type="common">Equine roundworm</name>
    <dbReference type="NCBI Taxonomy" id="6256"/>
    <lineage>
        <taxon>Eukaryota</taxon>
        <taxon>Metazoa</taxon>
        <taxon>Ecdysozoa</taxon>
        <taxon>Nematoda</taxon>
        <taxon>Chromadorea</taxon>
        <taxon>Rhabditida</taxon>
        <taxon>Spirurina</taxon>
        <taxon>Ascaridomorpha</taxon>
        <taxon>Ascaridoidea</taxon>
        <taxon>Ascarididae</taxon>
        <taxon>Parascaris</taxon>
    </lineage>
</organism>
<dbReference type="Proteomes" id="UP000887564">
    <property type="component" value="Unplaced"/>
</dbReference>
<dbReference type="AlphaFoldDB" id="A0A914RH14"/>
<sequence>MMHVCPVATDLQESVGGRRTSARCKNIIGLVFLSLKIGRVCICGKLLPWSDCSIEHGFR</sequence>
<protein>
    <submittedName>
        <fullName evidence="2">Uncharacterized protein</fullName>
    </submittedName>
</protein>
<name>A0A914RH14_PAREQ</name>
<keyword evidence="1" id="KW-1185">Reference proteome</keyword>
<reference evidence="2" key="1">
    <citation type="submission" date="2022-11" db="UniProtKB">
        <authorList>
            <consortium name="WormBaseParasite"/>
        </authorList>
    </citation>
    <scope>IDENTIFICATION</scope>
</reference>
<evidence type="ECO:0000313" key="1">
    <source>
        <dbReference type="Proteomes" id="UP000887564"/>
    </source>
</evidence>
<proteinExistence type="predicted"/>